<feature type="compositionally biased region" description="Polar residues" evidence="1">
    <location>
        <begin position="169"/>
        <end position="185"/>
    </location>
</feature>
<feature type="compositionally biased region" description="Basic and acidic residues" evidence="1">
    <location>
        <begin position="128"/>
        <end position="143"/>
    </location>
</feature>
<dbReference type="AlphaFoldDB" id="A0AAD9PWJ6"/>
<organism evidence="2 3">
    <name type="scientific">Acropora cervicornis</name>
    <name type="common">Staghorn coral</name>
    <dbReference type="NCBI Taxonomy" id="6130"/>
    <lineage>
        <taxon>Eukaryota</taxon>
        <taxon>Metazoa</taxon>
        <taxon>Cnidaria</taxon>
        <taxon>Anthozoa</taxon>
        <taxon>Hexacorallia</taxon>
        <taxon>Scleractinia</taxon>
        <taxon>Astrocoeniina</taxon>
        <taxon>Acroporidae</taxon>
        <taxon>Acropora</taxon>
    </lineage>
</organism>
<proteinExistence type="predicted"/>
<evidence type="ECO:0000313" key="2">
    <source>
        <dbReference type="EMBL" id="KAK2550376.1"/>
    </source>
</evidence>
<evidence type="ECO:0000313" key="3">
    <source>
        <dbReference type="Proteomes" id="UP001249851"/>
    </source>
</evidence>
<comment type="caution">
    <text evidence="2">The sequence shown here is derived from an EMBL/GenBank/DDBJ whole genome shotgun (WGS) entry which is preliminary data.</text>
</comment>
<feature type="region of interest" description="Disordered" evidence="1">
    <location>
        <begin position="123"/>
        <end position="197"/>
    </location>
</feature>
<dbReference type="Proteomes" id="UP001249851">
    <property type="component" value="Unassembled WGS sequence"/>
</dbReference>
<sequence length="286" mass="33328">MTTTRKKTRQPVLTEKEQASRQIHVLQAKMNRRRECCHIRGATARKSKDCEFGEQTDDKILEHLIQTIKDSELVKRSIHKKWNLDQFLEEASHREDINRRVKDMKEDFKISKVGYQPEIIQRVASGEEETRRNHRELPENETARKKRKRKAKAMVTVESQEHTRPAETAQHTDNNGLRDSTTPSSSEEEKMRSKPRHRPNLHLFKDIDAFVEPNSGASANVMDDYQFKALKNRLQETKELQPSRDTLMTLQSDLRVKGEFTATLRNKNTERVLSHPWEGGLPATPK</sequence>
<accession>A0AAD9PWJ6</accession>
<keyword evidence="3" id="KW-1185">Reference proteome</keyword>
<evidence type="ECO:0000256" key="1">
    <source>
        <dbReference type="SAM" id="MobiDB-lite"/>
    </source>
</evidence>
<gene>
    <name evidence="2" type="ORF">P5673_028889</name>
</gene>
<reference evidence="2" key="1">
    <citation type="journal article" date="2023" name="G3 (Bethesda)">
        <title>Whole genome assembly and annotation of the endangered Caribbean coral Acropora cervicornis.</title>
        <authorList>
            <person name="Selwyn J.D."/>
            <person name="Vollmer S.V."/>
        </authorList>
    </citation>
    <scope>NUCLEOTIDE SEQUENCE</scope>
    <source>
        <strain evidence="2">K2</strain>
    </source>
</reference>
<name>A0AAD9PWJ6_ACRCE</name>
<reference evidence="2" key="2">
    <citation type="journal article" date="2023" name="Science">
        <title>Genomic signatures of disease resistance in endangered staghorn corals.</title>
        <authorList>
            <person name="Vollmer S.V."/>
            <person name="Selwyn J.D."/>
            <person name="Despard B.A."/>
            <person name="Roesel C.L."/>
        </authorList>
    </citation>
    <scope>NUCLEOTIDE SEQUENCE</scope>
    <source>
        <strain evidence="2">K2</strain>
    </source>
</reference>
<protein>
    <submittedName>
        <fullName evidence="2">Uncharacterized protein</fullName>
    </submittedName>
</protein>
<dbReference type="EMBL" id="JARQWQ010000111">
    <property type="protein sequence ID" value="KAK2550376.1"/>
    <property type="molecule type" value="Genomic_DNA"/>
</dbReference>